<sequence>MCPVGETALERSGPVALVVDPDVEDALWVAGVLQASGFEVLRADDAVSALVVAEAHAPDLVMVDAQLGAGADGIEVARRLRARSTTFIVLHSDRDDELDIVRGLSAGADAYLLRPLSGRELKVRIAAVMRRPADRFVRPAVDGGPVPASTAVAVPPAPSAAPSAAVPAAAAAVPVEPAGVDYEDGWVVFGPLRVHPDDAVAVVDDRPVALNPRAFDLLEVLLYADGHPRTAADLSIAIHDDPERAADLSRVELLMRGLTHTLRGDGSGRRWIEHDEHGYRLVRD</sequence>
<gene>
    <name evidence="1" type="ORF">QE364_000158</name>
</gene>
<dbReference type="Proteomes" id="UP001261666">
    <property type="component" value="Unassembled WGS sequence"/>
</dbReference>
<name>A0ACC6ICY8_9ACTN</name>
<proteinExistence type="predicted"/>
<keyword evidence="2" id="KW-1185">Reference proteome</keyword>
<accession>A0ACC6ICY8</accession>
<evidence type="ECO:0000313" key="2">
    <source>
        <dbReference type="Proteomes" id="UP001261666"/>
    </source>
</evidence>
<evidence type="ECO:0000313" key="1">
    <source>
        <dbReference type="EMBL" id="MDR6208470.1"/>
    </source>
</evidence>
<organism evidence="1 2">
    <name type="scientific">Nocardioides zeae</name>
    <dbReference type="NCBI Taxonomy" id="1457234"/>
    <lineage>
        <taxon>Bacteria</taxon>
        <taxon>Bacillati</taxon>
        <taxon>Actinomycetota</taxon>
        <taxon>Actinomycetes</taxon>
        <taxon>Propionibacteriales</taxon>
        <taxon>Nocardioidaceae</taxon>
        <taxon>Nocardioides</taxon>
    </lineage>
</organism>
<protein>
    <submittedName>
        <fullName evidence="1">Two-component system OmpR family response regulator</fullName>
    </submittedName>
</protein>
<dbReference type="EMBL" id="JAVIZJ010000001">
    <property type="protein sequence ID" value="MDR6208470.1"/>
    <property type="molecule type" value="Genomic_DNA"/>
</dbReference>
<reference evidence="1" key="1">
    <citation type="submission" date="2023-08" db="EMBL/GenBank/DDBJ databases">
        <title>Functional and genomic diversity of the sorghum phyllosphere microbiome.</title>
        <authorList>
            <person name="Shade A."/>
        </authorList>
    </citation>
    <scope>NUCLEOTIDE SEQUENCE</scope>
    <source>
        <strain evidence="1">SORGH_AS_0885</strain>
    </source>
</reference>
<comment type="caution">
    <text evidence="1">The sequence shown here is derived from an EMBL/GenBank/DDBJ whole genome shotgun (WGS) entry which is preliminary data.</text>
</comment>